<dbReference type="Pfam" id="PF13474">
    <property type="entry name" value="SnoaL_3"/>
    <property type="match status" value="1"/>
</dbReference>
<accession>A0ABW3IH26</accession>
<feature type="signal peptide" evidence="1">
    <location>
        <begin position="1"/>
        <end position="19"/>
    </location>
</feature>
<proteinExistence type="predicted"/>
<gene>
    <name evidence="3" type="ORF">ACFQ1G_09560</name>
</gene>
<evidence type="ECO:0000259" key="2">
    <source>
        <dbReference type="Pfam" id="PF13474"/>
    </source>
</evidence>
<evidence type="ECO:0000256" key="1">
    <source>
        <dbReference type="SAM" id="SignalP"/>
    </source>
</evidence>
<evidence type="ECO:0000313" key="4">
    <source>
        <dbReference type="Proteomes" id="UP001597100"/>
    </source>
</evidence>
<reference evidence="4" key="1">
    <citation type="journal article" date="2019" name="Int. J. Syst. Evol. Microbiol.">
        <title>The Global Catalogue of Microorganisms (GCM) 10K type strain sequencing project: providing services to taxonomists for standard genome sequencing and annotation.</title>
        <authorList>
            <consortium name="The Broad Institute Genomics Platform"/>
            <consortium name="The Broad Institute Genome Sequencing Center for Infectious Disease"/>
            <person name="Wu L."/>
            <person name="Ma J."/>
        </authorList>
    </citation>
    <scope>NUCLEOTIDE SEQUENCE [LARGE SCALE GENOMIC DNA]</scope>
    <source>
        <strain evidence="4">CCUG 60898</strain>
    </source>
</reference>
<dbReference type="Proteomes" id="UP001597100">
    <property type="component" value="Unassembled WGS sequence"/>
</dbReference>
<dbReference type="SUPFAM" id="SSF54427">
    <property type="entry name" value="NTF2-like"/>
    <property type="match status" value="1"/>
</dbReference>
<dbReference type="InterPro" id="IPR037401">
    <property type="entry name" value="SnoaL-like"/>
</dbReference>
<keyword evidence="4" id="KW-1185">Reference proteome</keyword>
<evidence type="ECO:0000313" key="3">
    <source>
        <dbReference type="EMBL" id="MFD0977038.1"/>
    </source>
</evidence>
<sequence length="164" mass="19178">MKKLLFLSLLLLSTLGVKAQSDTKEKINTVLENWHDAASRADYDDYFNIMADESTFIGTDPTENWEKGEFAEWSKPYFDKGKAWSFSTLERNIFLKQDCEIAWFDELLETHMGICRGSGVMTYEEGEWKVKHYVLSIEIPNENVDEITLIKKDFDTRLMEKLKK</sequence>
<keyword evidence="1" id="KW-0732">Signal</keyword>
<dbReference type="EMBL" id="JBHTJP010000035">
    <property type="protein sequence ID" value="MFD0977038.1"/>
    <property type="molecule type" value="Genomic_DNA"/>
</dbReference>
<name>A0ABW3IH26_9FLAO</name>
<feature type="domain" description="SnoaL-like" evidence="2">
    <location>
        <begin position="27"/>
        <end position="139"/>
    </location>
</feature>
<comment type="caution">
    <text evidence="3">The sequence shown here is derived from an EMBL/GenBank/DDBJ whole genome shotgun (WGS) entry which is preliminary data.</text>
</comment>
<protein>
    <submittedName>
        <fullName evidence="3">Nuclear transport factor 2 family protein</fullName>
    </submittedName>
</protein>
<dbReference type="InterPro" id="IPR032710">
    <property type="entry name" value="NTF2-like_dom_sf"/>
</dbReference>
<dbReference type="Gene3D" id="3.10.450.50">
    <property type="match status" value="1"/>
</dbReference>
<dbReference type="RefSeq" id="WP_380738992.1">
    <property type="nucleotide sequence ID" value="NZ_JBHTJP010000035.1"/>
</dbReference>
<feature type="chain" id="PRO_5047344113" evidence="1">
    <location>
        <begin position="20"/>
        <end position="164"/>
    </location>
</feature>
<organism evidence="3 4">
    <name type="scientific">Salinimicrobium gaetbulicola</name>
    <dbReference type="NCBI Taxonomy" id="999702"/>
    <lineage>
        <taxon>Bacteria</taxon>
        <taxon>Pseudomonadati</taxon>
        <taxon>Bacteroidota</taxon>
        <taxon>Flavobacteriia</taxon>
        <taxon>Flavobacteriales</taxon>
        <taxon>Flavobacteriaceae</taxon>
        <taxon>Salinimicrobium</taxon>
    </lineage>
</organism>